<evidence type="ECO:0000256" key="5">
    <source>
        <dbReference type="ARBA" id="ARBA00023136"/>
    </source>
</evidence>
<feature type="transmembrane region" description="Helical" evidence="6">
    <location>
        <begin position="101"/>
        <end position="120"/>
    </location>
</feature>
<comment type="subcellular location">
    <subcellularLocation>
        <location evidence="1">Membrane</location>
        <topology evidence="1">Multi-pass membrane protein</topology>
    </subcellularLocation>
</comment>
<feature type="transmembrane region" description="Helical" evidence="6">
    <location>
        <begin position="64"/>
        <end position="81"/>
    </location>
</feature>
<organism evidence="7 8">
    <name type="scientific">Rhamnusium bicolor</name>
    <dbReference type="NCBI Taxonomy" id="1586634"/>
    <lineage>
        <taxon>Eukaryota</taxon>
        <taxon>Metazoa</taxon>
        <taxon>Ecdysozoa</taxon>
        <taxon>Arthropoda</taxon>
        <taxon>Hexapoda</taxon>
        <taxon>Insecta</taxon>
        <taxon>Pterygota</taxon>
        <taxon>Neoptera</taxon>
        <taxon>Endopterygota</taxon>
        <taxon>Coleoptera</taxon>
        <taxon>Polyphaga</taxon>
        <taxon>Cucujiformia</taxon>
        <taxon>Chrysomeloidea</taxon>
        <taxon>Cerambycidae</taxon>
        <taxon>Lepturinae</taxon>
        <taxon>Rhagiini</taxon>
        <taxon>Rhamnusium</taxon>
    </lineage>
</organism>
<feature type="transmembrane region" description="Helical" evidence="6">
    <location>
        <begin position="29"/>
        <end position="52"/>
    </location>
</feature>
<dbReference type="PANTHER" id="PTHR23511">
    <property type="entry name" value="SYNAPTIC VESICLE GLYCOPROTEIN 2"/>
    <property type="match status" value="1"/>
</dbReference>
<sequence length="168" mass="19075">MSQMNSVVPVRPYFEDVLPETGWGLYYKFMLGMACACSFTHATAFLTIPFCIPLSTCEHGITKEILLGLHTSFTLVFAILMKSPAIRERRTVDMTLTTWRMIFAISGGLNLTLACATALLEESPRYFMHAKKNYLALLTLKQFYAINKSSYGESFQVLLFNIYIIIEQ</sequence>
<comment type="caution">
    <text evidence="7">The sequence shown here is derived from an EMBL/GenBank/DDBJ whole genome shotgun (WGS) entry which is preliminary data.</text>
</comment>
<keyword evidence="3 6" id="KW-0812">Transmembrane</keyword>
<evidence type="ECO:0000256" key="1">
    <source>
        <dbReference type="ARBA" id="ARBA00004141"/>
    </source>
</evidence>
<gene>
    <name evidence="7" type="ORF">NQ314_019738</name>
</gene>
<evidence type="ECO:0000256" key="3">
    <source>
        <dbReference type="ARBA" id="ARBA00022692"/>
    </source>
</evidence>
<evidence type="ECO:0000256" key="6">
    <source>
        <dbReference type="SAM" id="Phobius"/>
    </source>
</evidence>
<keyword evidence="2" id="KW-0813">Transport</keyword>
<protein>
    <submittedName>
        <fullName evidence="7">Uncharacterized protein</fullName>
    </submittedName>
</protein>
<proteinExistence type="predicted"/>
<evidence type="ECO:0000256" key="2">
    <source>
        <dbReference type="ARBA" id="ARBA00022448"/>
    </source>
</evidence>
<evidence type="ECO:0000256" key="4">
    <source>
        <dbReference type="ARBA" id="ARBA00022989"/>
    </source>
</evidence>
<keyword evidence="4 6" id="KW-1133">Transmembrane helix</keyword>
<name>A0AAV8WN61_9CUCU</name>
<keyword evidence="8" id="KW-1185">Reference proteome</keyword>
<evidence type="ECO:0000313" key="8">
    <source>
        <dbReference type="Proteomes" id="UP001162156"/>
    </source>
</evidence>
<dbReference type="Proteomes" id="UP001162156">
    <property type="component" value="Unassembled WGS sequence"/>
</dbReference>
<reference evidence="7" key="1">
    <citation type="journal article" date="2023" name="Insect Mol. Biol.">
        <title>Genome sequencing provides insights into the evolution of gene families encoding plant cell wall-degrading enzymes in longhorned beetles.</title>
        <authorList>
            <person name="Shin N.R."/>
            <person name="Okamura Y."/>
            <person name="Kirsch R."/>
            <person name="Pauchet Y."/>
        </authorList>
    </citation>
    <scope>NUCLEOTIDE SEQUENCE</scope>
    <source>
        <strain evidence="7">RBIC_L_NR</strain>
    </source>
</reference>
<dbReference type="EMBL" id="JANEYF010005532">
    <property type="protein sequence ID" value="KAJ8927735.1"/>
    <property type="molecule type" value="Genomic_DNA"/>
</dbReference>
<dbReference type="GO" id="GO:0016020">
    <property type="term" value="C:membrane"/>
    <property type="evidence" value="ECO:0007669"/>
    <property type="project" value="UniProtKB-SubCell"/>
</dbReference>
<keyword evidence="5 6" id="KW-0472">Membrane</keyword>
<accession>A0AAV8WN61</accession>
<evidence type="ECO:0000313" key="7">
    <source>
        <dbReference type="EMBL" id="KAJ8927735.1"/>
    </source>
</evidence>
<dbReference type="AlphaFoldDB" id="A0AAV8WN61"/>
<dbReference type="PANTHER" id="PTHR23511:SF5">
    <property type="entry name" value="MAJOR FACILITATOR-TYPE TRANSPORTER HXNZ-RELATED"/>
    <property type="match status" value="1"/>
</dbReference>